<dbReference type="SUPFAM" id="SSF69687">
    <property type="entry name" value="Integrin beta tail domain"/>
    <property type="match status" value="1"/>
</dbReference>
<proteinExistence type="inferred from homology"/>
<feature type="disulfide bond" evidence="17">
    <location>
        <begin position="20"/>
        <end position="29"/>
    </location>
</feature>
<dbReference type="InterPro" id="IPR057073">
    <property type="entry name" value="EGF_integrin_2"/>
</dbReference>
<evidence type="ECO:0000256" key="14">
    <source>
        <dbReference type="ARBA" id="ARBA00023136"/>
    </source>
</evidence>
<comment type="similarity">
    <text evidence="2 18">Belongs to the integrin beta chain family.</text>
</comment>
<dbReference type="SUPFAM" id="SSF103575">
    <property type="entry name" value="Plexin repeat"/>
    <property type="match status" value="1"/>
</dbReference>
<feature type="disulfide bond" evidence="17">
    <location>
        <begin position="632"/>
        <end position="641"/>
    </location>
</feature>
<keyword evidence="8" id="KW-0677">Repeat</keyword>
<feature type="disulfide bond" evidence="17">
    <location>
        <begin position="469"/>
        <end position="509"/>
    </location>
</feature>
<dbReference type="InterPro" id="IPR014836">
    <property type="entry name" value="Integrin_bsu_cyt_dom"/>
</dbReference>
<dbReference type="Gene3D" id="3.40.50.410">
    <property type="entry name" value="von Willebrand factor, type A domain"/>
    <property type="match status" value="1"/>
</dbReference>
<protein>
    <recommendedName>
        <fullName evidence="18">Integrin beta</fullName>
    </recommendedName>
</protein>
<dbReference type="OrthoDB" id="5956021at2759"/>
<dbReference type="SUPFAM" id="SSF69179">
    <property type="entry name" value="Integrin domains"/>
    <property type="match status" value="1"/>
</dbReference>
<dbReference type="PANTHER" id="PTHR10082:SF60">
    <property type="entry name" value="INTEGRIN BETA-PS"/>
    <property type="match status" value="1"/>
</dbReference>
<dbReference type="Pfam" id="PF08725">
    <property type="entry name" value="Integrin_b_cyt"/>
    <property type="match status" value="1"/>
</dbReference>
<feature type="disulfide bond" evidence="17">
    <location>
        <begin position="517"/>
        <end position="551"/>
    </location>
</feature>
<feature type="disulfide bond" evidence="17">
    <location>
        <begin position="571"/>
        <end position="580"/>
    </location>
</feature>
<keyword evidence="15 17" id="KW-1015">Disulfide bond</keyword>
<keyword evidence="10" id="KW-0460">Magnesium</keyword>
<dbReference type="InterPro" id="IPR032695">
    <property type="entry name" value="Integrin_dom_sf"/>
</dbReference>
<dbReference type="PROSITE" id="PS50234">
    <property type="entry name" value="VWFA"/>
    <property type="match status" value="1"/>
</dbReference>
<evidence type="ECO:0000313" key="21">
    <source>
        <dbReference type="EMBL" id="PIK61364.1"/>
    </source>
</evidence>
<keyword evidence="14 19" id="KW-0472">Membrane</keyword>
<dbReference type="SMART" id="SM00187">
    <property type="entry name" value="INB"/>
    <property type="match status" value="1"/>
</dbReference>
<organism evidence="21 22">
    <name type="scientific">Stichopus japonicus</name>
    <name type="common">Sea cucumber</name>
    <dbReference type="NCBI Taxonomy" id="307972"/>
    <lineage>
        <taxon>Eukaryota</taxon>
        <taxon>Metazoa</taxon>
        <taxon>Echinodermata</taxon>
        <taxon>Eleutherozoa</taxon>
        <taxon>Echinozoa</taxon>
        <taxon>Holothuroidea</taxon>
        <taxon>Aspidochirotacea</taxon>
        <taxon>Aspidochirotida</taxon>
        <taxon>Stichopodidae</taxon>
        <taxon>Apostichopus</taxon>
    </lineage>
</organism>
<reference evidence="21 22" key="1">
    <citation type="journal article" date="2017" name="PLoS Biol.">
        <title>The sea cucumber genome provides insights into morphological evolution and visceral regeneration.</title>
        <authorList>
            <person name="Zhang X."/>
            <person name="Sun L."/>
            <person name="Yuan J."/>
            <person name="Sun Y."/>
            <person name="Gao Y."/>
            <person name="Zhang L."/>
            <person name="Li S."/>
            <person name="Dai H."/>
            <person name="Hamel J.F."/>
            <person name="Liu C."/>
            <person name="Yu Y."/>
            <person name="Liu S."/>
            <person name="Lin W."/>
            <person name="Guo K."/>
            <person name="Jin S."/>
            <person name="Xu P."/>
            <person name="Storey K.B."/>
            <person name="Huan P."/>
            <person name="Zhang T."/>
            <person name="Zhou Y."/>
            <person name="Zhang J."/>
            <person name="Lin C."/>
            <person name="Li X."/>
            <person name="Xing L."/>
            <person name="Huo D."/>
            <person name="Sun M."/>
            <person name="Wang L."/>
            <person name="Mercier A."/>
            <person name="Li F."/>
            <person name="Yang H."/>
            <person name="Xiang J."/>
        </authorList>
    </citation>
    <scope>NUCLEOTIDE SEQUENCE [LARGE SCALE GENOMIC DNA]</scope>
    <source>
        <strain evidence="21">Shaxun</strain>
        <tissue evidence="21">Muscle</tissue>
    </source>
</reference>
<dbReference type="InterPro" id="IPR040622">
    <property type="entry name" value="EGF_integrin_1"/>
</dbReference>
<evidence type="ECO:0000256" key="13">
    <source>
        <dbReference type="ARBA" id="ARBA00023037"/>
    </source>
</evidence>
<accession>A0A2G8LMA7</accession>
<feature type="disulfide bond" evidence="17">
    <location>
        <begin position="559"/>
        <end position="569"/>
    </location>
</feature>
<evidence type="ECO:0000256" key="6">
    <source>
        <dbReference type="ARBA" id="ARBA00022723"/>
    </source>
</evidence>
<feature type="disulfide bond" evidence="17">
    <location>
        <begin position="604"/>
        <end position="609"/>
    </location>
</feature>
<dbReference type="PANTHER" id="PTHR10082">
    <property type="entry name" value="INTEGRIN BETA SUBUNIT"/>
    <property type="match status" value="1"/>
</dbReference>
<dbReference type="STRING" id="307972.A0A2G8LMA7"/>
<feature type="disulfide bond" evidence="17">
    <location>
        <begin position="474"/>
        <end position="483"/>
    </location>
</feature>
<keyword evidence="9" id="KW-0106">Calcium</keyword>
<dbReference type="GO" id="GO:0007160">
    <property type="term" value="P:cell-matrix adhesion"/>
    <property type="evidence" value="ECO:0007669"/>
    <property type="project" value="TreeGrafter"/>
</dbReference>
<dbReference type="SUPFAM" id="SSF53300">
    <property type="entry name" value="vWA-like"/>
    <property type="match status" value="1"/>
</dbReference>
<dbReference type="SMART" id="SM01242">
    <property type="entry name" value="Integrin_B_tail"/>
    <property type="match status" value="1"/>
</dbReference>
<dbReference type="PIRSF" id="PIRSF002512">
    <property type="entry name" value="Integrin_B"/>
    <property type="match status" value="1"/>
</dbReference>
<feature type="disulfide bond" evidence="17">
    <location>
        <begin position="582"/>
        <end position="589"/>
    </location>
</feature>
<dbReference type="Gene3D" id="2.10.25.10">
    <property type="entry name" value="Laminin"/>
    <property type="match status" value="3"/>
</dbReference>
<keyword evidence="11 18" id="KW-0130">Cell adhesion</keyword>
<name>A0A2G8LMA7_STIJA</name>
<evidence type="ECO:0000256" key="4">
    <source>
        <dbReference type="ARBA" id="ARBA00022536"/>
    </source>
</evidence>
<feature type="disulfide bond" evidence="17">
    <location>
        <begin position="445"/>
        <end position="449"/>
    </location>
</feature>
<dbReference type="Pfam" id="PF23105">
    <property type="entry name" value="EGF_integrin"/>
    <property type="match status" value="2"/>
</dbReference>
<dbReference type="FunFam" id="2.10.25.10:FF:000075">
    <property type="entry name" value="Integrin beta"/>
    <property type="match status" value="1"/>
</dbReference>
<feature type="disulfide bond" evidence="17">
    <location>
        <begin position="538"/>
        <end position="543"/>
    </location>
</feature>
<evidence type="ECO:0000256" key="17">
    <source>
        <dbReference type="PIRSR" id="PIRSR002512-1"/>
    </source>
</evidence>
<feature type="disulfide bond" evidence="17">
    <location>
        <begin position="656"/>
        <end position="685"/>
    </location>
</feature>
<dbReference type="SMART" id="SM01241">
    <property type="entry name" value="Integrin_b_cyt"/>
    <property type="match status" value="1"/>
</dbReference>
<feature type="transmembrane region" description="Helical" evidence="19">
    <location>
        <begin position="718"/>
        <end position="742"/>
    </location>
</feature>
<dbReference type="AlphaFoldDB" id="A0A2G8LMA7"/>
<dbReference type="PROSITE" id="PS00243">
    <property type="entry name" value="I_EGF_1"/>
    <property type="match status" value="1"/>
</dbReference>
<dbReference type="FunFam" id="3.40.50.410:FF:000002">
    <property type="entry name" value="Integrin beta"/>
    <property type="match status" value="1"/>
</dbReference>
<keyword evidence="6" id="KW-0479">Metal-binding</keyword>
<keyword evidence="13 18" id="KW-0401">Integrin</keyword>
<dbReference type="GO" id="GO:0046872">
    <property type="term" value="F:metal ion binding"/>
    <property type="evidence" value="ECO:0007669"/>
    <property type="project" value="UniProtKB-KW"/>
</dbReference>
<keyword evidence="4" id="KW-0245">EGF-like domain</keyword>
<dbReference type="GO" id="GO:0005925">
    <property type="term" value="C:focal adhesion"/>
    <property type="evidence" value="ECO:0007669"/>
    <property type="project" value="TreeGrafter"/>
</dbReference>
<gene>
    <name evidence="21" type="ORF">BSL78_01722</name>
</gene>
<evidence type="ECO:0000256" key="10">
    <source>
        <dbReference type="ARBA" id="ARBA00022842"/>
    </source>
</evidence>
<evidence type="ECO:0000256" key="3">
    <source>
        <dbReference type="ARBA" id="ARBA00022475"/>
    </source>
</evidence>
<dbReference type="GO" id="GO:0008305">
    <property type="term" value="C:integrin complex"/>
    <property type="evidence" value="ECO:0007669"/>
    <property type="project" value="TreeGrafter"/>
</dbReference>
<evidence type="ECO:0000256" key="2">
    <source>
        <dbReference type="ARBA" id="ARBA00007449"/>
    </source>
</evidence>
<feature type="disulfide bond" evidence="17">
    <location>
        <begin position="606"/>
        <end position="653"/>
    </location>
</feature>
<feature type="disulfide bond" evidence="17">
    <location>
        <begin position="485"/>
        <end position="499"/>
    </location>
</feature>
<dbReference type="InterPro" id="IPR015812">
    <property type="entry name" value="Integrin_bsu"/>
</dbReference>
<evidence type="ECO:0000256" key="1">
    <source>
        <dbReference type="ARBA" id="ARBA00004251"/>
    </source>
</evidence>
<feature type="domain" description="VWFA" evidence="20">
    <location>
        <begin position="129"/>
        <end position="362"/>
    </location>
</feature>
<feature type="disulfide bond" evidence="17">
    <location>
        <begin position="515"/>
        <end position="520"/>
    </location>
</feature>
<evidence type="ECO:0000256" key="7">
    <source>
        <dbReference type="ARBA" id="ARBA00022729"/>
    </source>
</evidence>
<dbReference type="Pfam" id="PF17205">
    <property type="entry name" value="PSI_integrin"/>
    <property type="match status" value="1"/>
</dbReference>
<keyword evidence="7" id="KW-0732">Signal</keyword>
<keyword evidence="22" id="KW-1185">Reference proteome</keyword>
<dbReference type="Gene3D" id="2.60.40.1510">
    <property type="entry name" value="ntegrin, alpha v. Chain A, domain 3"/>
    <property type="match status" value="1"/>
</dbReference>
<feature type="disulfide bond" evidence="17">
    <location>
        <begin position="522"/>
        <end position="536"/>
    </location>
</feature>
<dbReference type="GO" id="GO:0007229">
    <property type="term" value="P:integrin-mediated signaling pathway"/>
    <property type="evidence" value="ECO:0007669"/>
    <property type="project" value="UniProtKB-KW"/>
</dbReference>
<dbReference type="InterPro" id="IPR057243">
    <property type="entry name" value="Integrin_I-EGF_CS"/>
</dbReference>
<feature type="disulfide bond" evidence="17">
    <location>
        <begin position="23"/>
        <end position="53"/>
    </location>
</feature>
<dbReference type="GO" id="GO:0009986">
    <property type="term" value="C:cell surface"/>
    <property type="evidence" value="ECO:0007669"/>
    <property type="project" value="TreeGrafter"/>
</dbReference>
<dbReference type="GO" id="GO:0033627">
    <property type="term" value="P:cell adhesion mediated by integrin"/>
    <property type="evidence" value="ECO:0007669"/>
    <property type="project" value="TreeGrafter"/>
</dbReference>
<dbReference type="InterPro" id="IPR012896">
    <property type="entry name" value="Integrin_bsu_tail"/>
</dbReference>
<dbReference type="PRINTS" id="PR01186">
    <property type="entry name" value="INTEGRINB"/>
</dbReference>
<dbReference type="Gene3D" id="1.20.5.100">
    <property type="entry name" value="Cytochrome c1, transmembrane anchor, C-terminal"/>
    <property type="match status" value="1"/>
</dbReference>
<evidence type="ECO:0000256" key="16">
    <source>
        <dbReference type="ARBA" id="ARBA00023180"/>
    </source>
</evidence>
<dbReference type="InterPro" id="IPR036465">
    <property type="entry name" value="vWFA_dom_sf"/>
</dbReference>
<feature type="disulfide bond" evidence="17">
    <location>
        <begin position="243"/>
        <end position="284"/>
    </location>
</feature>
<feature type="disulfide bond" evidence="17">
    <location>
        <begin position="561"/>
        <end position="598"/>
    </location>
</feature>
<dbReference type="InterPro" id="IPR036349">
    <property type="entry name" value="Integrin_bsu_tail_dom_sf"/>
</dbReference>
<keyword evidence="5 18" id="KW-0812">Transmembrane</keyword>
<dbReference type="InterPro" id="IPR002035">
    <property type="entry name" value="VWF_A"/>
</dbReference>
<evidence type="ECO:0000256" key="5">
    <source>
        <dbReference type="ARBA" id="ARBA00022692"/>
    </source>
</evidence>
<dbReference type="GO" id="GO:0005178">
    <property type="term" value="F:integrin binding"/>
    <property type="evidence" value="ECO:0007669"/>
    <property type="project" value="TreeGrafter"/>
</dbReference>
<dbReference type="EMBL" id="MRZV01000034">
    <property type="protein sequence ID" value="PIK61364.1"/>
    <property type="molecule type" value="Genomic_DNA"/>
</dbReference>
<evidence type="ECO:0000256" key="12">
    <source>
        <dbReference type="ARBA" id="ARBA00022989"/>
    </source>
</evidence>
<feature type="disulfide bond" evidence="17">
    <location>
        <begin position="384"/>
        <end position="396"/>
    </location>
</feature>
<feature type="disulfide bond" evidence="17">
    <location>
        <begin position="611"/>
        <end position="621"/>
    </location>
</feature>
<keyword evidence="3" id="KW-1003">Cell membrane</keyword>
<feature type="disulfide bond" evidence="17">
    <location>
        <begin position="32"/>
        <end position="42"/>
    </location>
</feature>
<evidence type="ECO:0000313" key="22">
    <source>
        <dbReference type="Proteomes" id="UP000230750"/>
    </source>
</evidence>
<evidence type="ECO:0000259" key="20">
    <source>
        <dbReference type="PROSITE" id="PS50234"/>
    </source>
</evidence>
<dbReference type="FunFam" id="2.10.25.10:FF:000036">
    <property type="entry name" value="Integrin beta"/>
    <property type="match status" value="1"/>
</dbReference>
<feature type="disulfide bond" evidence="17">
    <location>
        <begin position="460"/>
        <end position="472"/>
    </location>
</feature>
<feature type="disulfide bond" evidence="17">
    <location>
        <begin position="416"/>
        <end position="677"/>
    </location>
</feature>
<evidence type="ECO:0000256" key="19">
    <source>
        <dbReference type="SAM" id="Phobius"/>
    </source>
</evidence>
<dbReference type="GO" id="GO:0016477">
    <property type="term" value="P:cell migration"/>
    <property type="evidence" value="ECO:0007669"/>
    <property type="project" value="TreeGrafter"/>
</dbReference>
<feature type="disulfide bond" evidence="17">
    <location>
        <begin position="638"/>
        <end position="710"/>
    </location>
</feature>
<keyword evidence="12 19" id="KW-1133">Transmembrane helix</keyword>
<evidence type="ECO:0000256" key="9">
    <source>
        <dbReference type="ARBA" id="ARBA00022837"/>
    </source>
</evidence>
<evidence type="ECO:0000256" key="11">
    <source>
        <dbReference type="ARBA" id="ARBA00022889"/>
    </source>
</evidence>
<comment type="caution">
    <text evidence="21">The sequence shown here is derived from an EMBL/GenBank/DDBJ whole genome shotgun (WGS) entry which is preliminary data.</text>
</comment>
<keyword evidence="16" id="KW-0325">Glycoprotein</keyword>
<evidence type="ECO:0000256" key="15">
    <source>
        <dbReference type="ARBA" id="ARBA00023157"/>
    </source>
</evidence>
<dbReference type="SMR" id="A0A2G8LMA7"/>
<dbReference type="InterPro" id="IPR002369">
    <property type="entry name" value="Integrin_bsu_VWA"/>
</dbReference>
<dbReference type="InterPro" id="IPR033760">
    <property type="entry name" value="Integrin_beta_N"/>
</dbReference>
<dbReference type="Pfam" id="PF00362">
    <property type="entry name" value="Integrin_beta"/>
    <property type="match status" value="1"/>
</dbReference>
<sequence>MTTQFLESNCEECPSLSKTCHECISMPGCAWCKNETFLGSRCDTVESLTITGCYSYENPMPIFETPKFQRLRRIINVLTYDDDDDNDDDEHYEEKHSPRNSSFWMDTFKLGEPHRFTVKVRQALNYPVDLYYLMDLSYSMGDDLTNLKRLAEALGDSLKTTTRRAKLGFGSFVDKPILPYIDITSSAIDEPCRGCEKAYSFRNVHPLHNDVNEFATKINDVSVSGNLDMPEGTFDAVMQVSVCNEQIGWRKKARKLLLVTTDASTHIQGDGRIGGVFTPNDGACHIDEYGVYNQSHLYDYPSVAFLNEKLVKNNIIPIFAVPSSSREVYNRLSVLIQGARTATLSTDSRNVVGIIQHIYNEITETVEIAHDAPKNLQLKITANCGDDVRDENSKVCSGINLGREVTFEIEITAQGCMPDGATNQSFNIYPIGLDEQLTVHVDVYCECTCENIRELNSDSCTDGNGTLSCGTCDCNHGRYGDYCECDGNNLGDILDTSACKSNNQTDVICSGRGECICGECRCQEKLDGENFYGSYCECSNKSCPIYNGEVCGGTDRGECKCDGGRVSRCSCKPGYSGHSCDCLTSDDTCISPQTGLICNAKGTCKCGSCSCSSSKFYGQFCESCVTEDCTECDLHVDCIKCNIFEVGLSKDECAMCSQIIKEVPVLPDDNTTSFRKCSYIDDDECTVLFSYSKAEINNTIVIYVNPVPKCSSTKKTGLPILALIIGISMGIVLLGVIFIILFRTYTWYLDKKEYEQLIQEQKNVQWQKSDNPLYKQGNPNFQESNVR</sequence>
<dbReference type="Pfam" id="PF18372">
    <property type="entry name" value="I-EGF_1"/>
    <property type="match status" value="1"/>
</dbReference>
<feature type="disulfide bond" evidence="17">
    <location>
        <begin position="192"/>
        <end position="195"/>
    </location>
</feature>
<dbReference type="Proteomes" id="UP000230750">
    <property type="component" value="Unassembled WGS sequence"/>
</dbReference>
<evidence type="ECO:0000256" key="18">
    <source>
        <dbReference type="RuleBase" id="RU000633"/>
    </source>
</evidence>
<dbReference type="GO" id="GO:0098609">
    <property type="term" value="P:cell-cell adhesion"/>
    <property type="evidence" value="ECO:0007669"/>
    <property type="project" value="TreeGrafter"/>
</dbReference>
<evidence type="ECO:0000256" key="8">
    <source>
        <dbReference type="ARBA" id="ARBA00022737"/>
    </source>
</evidence>
<comment type="subcellular location">
    <subcellularLocation>
        <location evidence="1 18">Cell membrane</location>
        <topology evidence="1 18">Single-pass type I membrane protein</topology>
    </subcellularLocation>
</comment>